<keyword evidence="1" id="KW-1133">Transmembrane helix</keyword>
<feature type="transmembrane region" description="Helical" evidence="1">
    <location>
        <begin position="42"/>
        <end position="62"/>
    </location>
</feature>
<organism evidence="2 3">
    <name type="scientific">Hymenobacter saemangeumensis</name>
    <dbReference type="NCBI Taxonomy" id="1084522"/>
    <lineage>
        <taxon>Bacteria</taxon>
        <taxon>Pseudomonadati</taxon>
        <taxon>Bacteroidota</taxon>
        <taxon>Cytophagia</taxon>
        <taxon>Cytophagales</taxon>
        <taxon>Hymenobacteraceae</taxon>
        <taxon>Hymenobacter</taxon>
    </lineage>
</organism>
<keyword evidence="1" id="KW-0472">Membrane</keyword>
<reference evidence="3" key="1">
    <citation type="journal article" date="2019" name="Int. J. Syst. Evol. Microbiol.">
        <title>The Global Catalogue of Microorganisms (GCM) 10K type strain sequencing project: providing services to taxonomists for standard genome sequencing and annotation.</title>
        <authorList>
            <consortium name="The Broad Institute Genomics Platform"/>
            <consortium name="The Broad Institute Genome Sequencing Center for Infectious Disease"/>
            <person name="Wu L."/>
            <person name="Ma J."/>
        </authorList>
    </citation>
    <scope>NUCLEOTIDE SEQUENCE [LARGE SCALE GENOMIC DNA]</scope>
    <source>
        <strain evidence="3">JCM 17923</strain>
    </source>
</reference>
<evidence type="ECO:0000256" key="1">
    <source>
        <dbReference type="SAM" id="Phobius"/>
    </source>
</evidence>
<accession>A0ABP8IFF7</accession>
<feature type="transmembrane region" description="Helical" evidence="1">
    <location>
        <begin position="12"/>
        <end position="30"/>
    </location>
</feature>
<feature type="transmembrane region" description="Helical" evidence="1">
    <location>
        <begin position="82"/>
        <end position="107"/>
    </location>
</feature>
<dbReference type="EMBL" id="BAABGZ010000023">
    <property type="protein sequence ID" value="GAA4357366.1"/>
    <property type="molecule type" value="Genomic_DNA"/>
</dbReference>
<keyword evidence="3" id="KW-1185">Reference proteome</keyword>
<evidence type="ECO:0000313" key="3">
    <source>
        <dbReference type="Proteomes" id="UP001501153"/>
    </source>
</evidence>
<dbReference type="Proteomes" id="UP001501153">
    <property type="component" value="Unassembled WGS sequence"/>
</dbReference>
<gene>
    <name evidence="2" type="ORF">GCM10023185_22020</name>
</gene>
<proteinExistence type="predicted"/>
<keyword evidence="1" id="KW-0812">Transmembrane</keyword>
<dbReference type="RefSeq" id="WP_345236096.1">
    <property type="nucleotide sequence ID" value="NZ_BAABGZ010000023.1"/>
</dbReference>
<sequence length="108" mass="12111">MGWVAPLPAVPRRLWLAGIGWVLCAVNLCWRQEIWANTPRASAVLQCSLWLLTLALLPQLALLGWQWLQRWALPHWLQVLAAMAYIGAVGVLVLLWLVVFIGGMVLFA</sequence>
<evidence type="ECO:0000313" key="2">
    <source>
        <dbReference type="EMBL" id="GAA4357366.1"/>
    </source>
</evidence>
<name>A0ABP8IFF7_9BACT</name>
<protein>
    <submittedName>
        <fullName evidence="2">Uncharacterized protein</fullName>
    </submittedName>
</protein>
<comment type="caution">
    <text evidence="2">The sequence shown here is derived from an EMBL/GenBank/DDBJ whole genome shotgun (WGS) entry which is preliminary data.</text>
</comment>